<keyword evidence="1" id="KW-0175">Coiled coil</keyword>
<dbReference type="Proteomes" id="UP000265515">
    <property type="component" value="Unassembled WGS sequence"/>
</dbReference>
<sequence length="364" mass="41958">MEKLEMKKREEEEAKAAEEKRLAEQRRIARKEEKLKKEEDDRQLLKKEMLMEISLRMGQLDESLQRGYERDMRERIKGKQKVVVSSSDDEEAGSYESDVESLSRKTEQLVISEKRKRSREKPVGDSPPMETPAKRTPKRRLQLGCRHPPIMKTPSRKTPRKTPVRRKGKIAAVPGTMGKLRYVTDNMRELGNLTEITAGLEGWVNWRGPIPVIERRDVETCLTGEPDVNTKFLDMREVHCLKVRLDGLVITPLDRNPGDTLVLCPKLYFEAMLELFISSTGYVVSDKQEEVVMNAIREELSEAGLMKLAQWDKKGKIGEAYAIPKHKDLARFHPICPTYLEPTIRGCRIVAKVLNHLLYNLPRD</sequence>
<feature type="region of interest" description="Disordered" evidence="2">
    <location>
        <begin position="76"/>
        <end position="167"/>
    </location>
</feature>
<evidence type="ECO:0000256" key="1">
    <source>
        <dbReference type="SAM" id="Coils"/>
    </source>
</evidence>
<dbReference type="EMBL" id="BFEA01000628">
    <property type="protein sequence ID" value="GBG87718.1"/>
    <property type="molecule type" value="Genomic_DNA"/>
</dbReference>
<accession>A0A388LZH0</accession>
<feature type="coiled-coil region" evidence="1">
    <location>
        <begin position="1"/>
        <end position="48"/>
    </location>
</feature>
<feature type="compositionally biased region" description="Basic residues" evidence="2">
    <location>
        <begin position="154"/>
        <end position="167"/>
    </location>
</feature>
<proteinExistence type="predicted"/>
<evidence type="ECO:0000313" key="3">
    <source>
        <dbReference type="EMBL" id="GBG87718.1"/>
    </source>
</evidence>
<feature type="compositionally biased region" description="Acidic residues" evidence="2">
    <location>
        <begin position="87"/>
        <end position="99"/>
    </location>
</feature>
<evidence type="ECO:0000313" key="4">
    <source>
        <dbReference type="Proteomes" id="UP000265515"/>
    </source>
</evidence>
<reference evidence="3 4" key="1">
    <citation type="journal article" date="2018" name="Cell">
        <title>The Chara Genome: Secondary Complexity and Implications for Plant Terrestrialization.</title>
        <authorList>
            <person name="Nishiyama T."/>
            <person name="Sakayama H."/>
            <person name="Vries J.D."/>
            <person name="Buschmann H."/>
            <person name="Saint-Marcoux D."/>
            <person name="Ullrich K.K."/>
            <person name="Haas F.B."/>
            <person name="Vanderstraeten L."/>
            <person name="Becker D."/>
            <person name="Lang D."/>
            <person name="Vosolsobe S."/>
            <person name="Rombauts S."/>
            <person name="Wilhelmsson P.K.I."/>
            <person name="Janitza P."/>
            <person name="Kern R."/>
            <person name="Heyl A."/>
            <person name="Rumpler F."/>
            <person name="Villalobos L.I.A.C."/>
            <person name="Clay J.M."/>
            <person name="Skokan R."/>
            <person name="Toyoda A."/>
            <person name="Suzuki Y."/>
            <person name="Kagoshima H."/>
            <person name="Schijlen E."/>
            <person name="Tajeshwar N."/>
            <person name="Catarino B."/>
            <person name="Hetherington A.J."/>
            <person name="Saltykova A."/>
            <person name="Bonnot C."/>
            <person name="Breuninger H."/>
            <person name="Symeonidi A."/>
            <person name="Radhakrishnan G.V."/>
            <person name="Van Nieuwerburgh F."/>
            <person name="Deforce D."/>
            <person name="Chang C."/>
            <person name="Karol K.G."/>
            <person name="Hedrich R."/>
            <person name="Ulvskov P."/>
            <person name="Glockner G."/>
            <person name="Delwiche C.F."/>
            <person name="Petrasek J."/>
            <person name="Van de Peer Y."/>
            <person name="Friml J."/>
            <person name="Beilby M."/>
            <person name="Dolan L."/>
            <person name="Kohara Y."/>
            <person name="Sugano S."/>
            <person name="Fujiyama A."/>
            <person name="Delaux P.-M."/>
            <person name="Quint M."/>
            <person name="TheiBen G."/>
            <person name="Hagemann M."/>
            <person name="Harholt J."/>
            <person name="Dunand C."/>
            <person name="Zachgo S."/>
            <person name="Langdale J."/>
            <person name="Maumus F."/>
            <person name="Straeten D.V.D."/>
            <person name="Gould S.B."/>
            <person name="Rensing S.A."/>
        </authorList>
    </citation>
    <scope>NUCLEOTIDE SEQUENCE [LARGE SCALE GENOMIC DNA]</scope>
    <source>
        <strain evidence="3 4">S276</strain>
    </source>
</reference>
<gene>
    <name evidence="3" type="ORF">CBR_g45872</name>
</gene>
<comment type="caution">
    <text evidence="3">The sequence shown here is derived from an EMBL/GenBank/DDBJ whole genome shotgun (WGS) entry which is preliminary data.</text>
</comment>
<keyword evidence="4" id="KW-1185">Reference proteome</keyword>
<name>A0A388LZH0_CHABU</name>
<dbReference type="AlphaFoldDB" id="A0A388LZH0"/>
<organism evidence="3 4">
    <name type="scientific">Chara braunii</name>
    <name type="common">Braun's stonewort</name>
    <dbReference type="NCBI Taxonomy" id="69332"/>
    <lineage>
        <taxon>Eukaryota</taxon>
        <taxon>Viridiplantae</taxon>
        <taxon>Streptophyta</taxon>
        <taxon>Charophyceae</taxon>
        <taxon>Charales</taxon>
        <taxon>Characeae</taxon>
        <taxon>Chara</taxon>
    </lineage>
</organism>
<evidence type="ECO:0000256" key="2">
    <source>
        <dbReference type="SAM" id="MobiDB-lite"/>
    </source>
</evidence>
<dbReference type="Gramene" id="GBG87718">
    <property type="protein sequence ID" value="GBG87718"/>
    <property type="gene ID" value="CBR_g45872"/>
</dbReference>
<protein>
    <submittedName>
        <fullName evidence="3">Uncharacterized protein</fullName>
    </submittedName>
</protein>